<protein>
    <submittedName>
        <fullName evidence="6">2-dehydro-3-deoxyphosphogluconate aldolase/(4S)-4-hydroxy-2-oxoglutarate aldolase</fullName>
        <ecNumber evidence="6">4.1.2.14</ecNumber>
        <ecNumber evidence="6">4.1.3.42</ecNumber>
    </submittedName>
</protein>
<comment type="subunit">
    <text evidence="3">Homotrimer.</text>
</comment>
<accession>A0ABV2QN18</accession>
<keyword evidence="5" id="KW-0119">Carbohydrate metabolism</keyword>
<dbReference type="EMBL" id="JBEPSJ010000002">
    <property type="protein sequence ID" value="MET4582355.1"/>
    <property type="molecule type" value="Genomic_DNA"/>
</dbReference>
<dbReference type="GO" id="GO:0008675">
    <property type="term" value="F:2-dehydro-3-deoxy-phosphogluconate aldolase activity"/>
    <property type="evidence" value="ECO:0007669"/>
    <property type="project" value="UniProtKB-EC"/>
</dbReference>
<dbReference type="Proteomes" id="UP001549257">
    <property type="component" value="Unassembled WGS sequence"/>
</dbReference>
<comment type="caution">
    <text evidence="6">The sequence shown here is derived from an EMBL/GenBank/DDBJ whole genome shotgun (WGS) entry which is preliminary data.</text>
</comment>
<organism evidence="6 7">
    <name type="scientific">Conyzicola nivalis</name>
    <dbReference type="NCBI Taxonomy" id="1477021"/>
    <lineage>
        <taxon>Bacteria</taxon>
        <taxon>Bacillati</taxon>
        <taxon>Actinomycetota</taxon>
        <taxon>Actinomycetes</taxon>
        <taxon>Micrococcales</taxon>
        <taxon>Microbacteriaceae</taxon>
        <taxon>Conyzicola</taxon>
    </lineage>
</organism>
<dbReference type="GO" id="GO:0106009">
    <property type="term" value="F:(4S)-4-hydroxy-2-oxoglutarate aldolase activity"/>
    <property type="evidence" value="ECO:0007669"/>
    <property type="project" value="UniProtKB-EC"/>
</dbReference>
<evidence type="ECO:0000256" key="5">
    <source>
        <dbReference type="ARBA" id="ARBA00023277"/>
    </source>
</evidence>
<dbReference type="EC" id="4.1.2.14" evidence="6"/>
<dbReference type="CDD" id="cd00452">
    <property type="entry name" value="KDPG_aldolase"/>
    <property type="match status" value="1"/>
</dbReference>
<dbReference type="InterPro" id="IPR000887">
    <property type="entry name" value="Aldlse_KDPG_KHG"/>
</dbReference>
<dbReference type="PANTHER" id="PTHR30246">
    <property type="entry name" value="2-KETO-3-DEOXY-6-PHOSPHOGLUCONATE ALDOLASE"/>
    <property type="match status" value="1"/>
</dbReference>
<dbReference type="PROSITE" id="PS00160">
    <property type="entry name" value="ALDOLASE_KDPG_KHG_2"/>
    <property type="match status" value="1"/>
</dbReference>
<dbReference type="InterPro" id="IPR031338">
    <property type="entry name" value="KDPG/KHG_AS_2"/>
</dbReference>
<dbReference type="Pfam" id="PF01081">
    <property type="entry name" value="Aldolase"/>
    <property type="match status" value="1"/>
</dbReference>
<keyword evidence="4 6" id="KW-0456">Lyase</keyword>
<proteinExistence type="inferred from homology"/>
<comment type="similarity">
    <text evidence="2">Belongs to the KHG/KDPG aldolase family.</text>
</comment>
<dbReference type="Gene3D" id="3.20.20.70">
    <property type="entry name" value="Aldolase class I"/>
    <property type="match status" value="1"/>
</dbReference>
<evidence type="ECO:0000313" key="6">
    <source>
        <dbReference type="EMBL" id="MET4582355.1"/>
    </source>
</evidence>
<dbReference type="PANTHER" id="PTHR30246:SF1">
    <property type="entry name" value="2-DEHYDRO-3-DEOXY-6-PHOSPHOGALACTONATE ALDOLASE-RELATED"/>
    <property type="match status" value="1"/>
</dbReference>
<evidence type="ECO:0000313" key="7">
    <source>
        <dbReference type="Proteomes" id="UP001549257"/>
    </source>
</evidence>
<gene>
    <name evidence="6" type="ORF">ABIE21_001865</name>
</gene>
<keyword evidence="7" id="KW-1185">Reference proteome</keyword>
<dbReference type="SUPFAM" id="SSF51569">
    <property type="entry name" value="Aldolase"/>
    <property type="match status" value="1"/>
</dbReference>
<comment type="pathway">
    <text evidence="1">Carbohydrate acid metabolism.</text>
</comment>
<evidence type="ECO:0000256" key="1">
    <source>
        <dbReference type="ARBA" id="ARBA00004761"/>
    </source>
</evidence>
<name>A0ABV2QN18_9MICO</name>
<reference evidence="6 7" key="1">
    <citation type="submission" date="2024-06" db="EMBL/GenBank/DDBJ databases">
        <title>Sorghum-associated microbial communities from plants grown in Nebraska, USA.</title>
        <authorList>
            <person name="Schachtman D."/>
        </authorList>
    </citation>
    <scope>NUCLEOTIDE SEQUENCE [LARGE SCALE GENOMIC DNA]</scope>
    <source>
        <strain evidence="6 7">2857</strain>
    </source>
</reference>
<dbReference type="InterPro" id="IPR013785">
    <property type="entry name" value="Aldolase_TIM"/>
</dbReference>
<dbReference type="EC" id="4.1.3.42" evidence="6"/>
<evidence type="ECO:0000256" key="3">
    <source>
        <dbReference type="ARBA" id="ARBA00011233"/>
    </source>
</evidence>
<sequence length="217" mass="22285">MVTTDMTQSFLDGLAADRLLAIIRGQNAEASVASALTLIDEGFRYLEVSLNTENALDVIARVVREAPADVHIGAGTVLTVDDVRRVRDTGASFAVTPAVAASVAESARLGFPVIAGALTPTESVSAMLQGATAIKLFPASIGGPSYLKALRDPLPDVPFVAVGGVDVAAVEEYFTVGAIAVGLGSPLLGDAPSGGDLGALRERAREFQAAAAPWRGR</sequence>
<evidence type="ECO:0000256" key="4">
    <source>
        <dbReference type="ARBA" id="ARBA00023239"/>
    </source>
</evidence>
<evidence type="ECO:0000256" key="2">
    <source>
        <dbReference type="ARBA" id="ARBA00006906"/>
    </source>
</evidence>